<name>A0A6C0AGX4_9ZZZZ</name>
<accession>A0A6C0AGX4</accession>
<dbReference type="EMBL" id="MN740625">
    <property type="protein sequence ID" value="QHS79029.1"/>
    <property type="molecule type" value="Genomic_DNA"/>
</dbReference>
<proteinExistence type="predicted"/>
<feature type="region of interest" description="Disordered" evidence="1">
    <location>
        <begin position="50"/>
        <end position="72"/>
    </location>
</feature>
<reference evidence="2" key="1">
    <citation type="journal article" date="2020" name="Nature">
        <title>Giant virus diversity and host interactions through global metagenomics.</title>
        <authorList>
            <person name="Schulz F."/>
            <person name="Roux S."/>
            <person name="Paez-Espino D."/>
            <person name="Jungbluth S."/>
            <person name="Walsh D.A."/>
            <person name="Denef V.J."/>
            <person name="McMahon K.D."/>
            <person name="Konstantinidis K.T."/>
            <person name="Eloe-Fadrosh E.A."/>
            <person name="Kyrpides N.C."/>
            <person name="Woyke T."/>
        </authorList>
    </citation>
    <scope>NUCLEOTIDE SEQUENCE</scope>
    <source>
        <strain evidence="2">GVMAG-S-1035118-87</strain>
    </source>
</reference>
<dbReference type="AlphaFoldDB" id="A0A6C0AGX4"/>
<evidence type="ECO:0000313" key="2">
    <source>
        <dbReference type="EMBL" id="QHS79029.1"/>
    </source>
</evidence>
<sequence>MDIPGPAPLVRQTNAYWGLSLEDRLRWNAAATLEEREAIVQEHRTRHGLDGTAASEQGVENNQFGDLDAFGS</sequence>
<organism evidence="2">
    <name type="scientific">viral metagenome</name>
    <dbReference type="NCBI Taxonomy" id="1070528"/>
    <lineage>
        <taxon>unclassified sequences</taxon>
        <taxon>metagenomes</taxon>
        <taxon>organismal metagenomes</taxon>
    </lineage>
</organism>
<protein>
    <submittedName>
        <fullName evidence="2">Uncharacterized protein</fullName>
    </submittedName>
</protein>
<feature type="compositionally biased region" description="Polar residues" evidence="1">
    <location>
        <begin position="54"/>
        <end position="64"/>
    </location>
</feature>
<evidence type="ECO:0000256" key="1">
    <source>
        <dbReference type="SAM" id="MobiDB-lite"/>
    </source>
</evidence>